<dbReference type="GeneID" id="5490662"/>
<name>A7EH64_SCLS1</name>
<dbReference type="KEGG" id="ssl:SS1G_04656"/>
<organism evidence="1 2">
    <name type="scientific">Sclerotinia sclerotiorum (strain ATCC 18683 / 1980 / Ss-1)</name>
    <name type="common">White mold</name>
    <name type="synonym">Whetzelinia sclerotiorum</name>
    <dbReference type="NCBI Taxonomy" id="665079"/>
    <lineage>
        <taxon>Eukaryota</taxon>
        <taxon>Fungi</taxon>
        <taxon>Dikarya</taxon>
        <taxon>Ascomycota</taxon>
        <taxon>Pezizomycotina</taxon>
        <taxon>Leotiomycetes</taxon>
        <taxon>Helotiales</taxon>
        <taxon>Sclerotiniaceae</taxon>
        <taxon>Sclerotinia</taxon>
    </lineage>
</organism>
<evidence type="ECO:0000313" key="2">
    <source>
        <dbReference type="Proteomes" id="UP000001312"/>
    </source>
</evidence>
<dbReference type="RefSeq" id="XP_001594848.1">
    <property type="nucleotide sequence ID" value="XM_001594798.1"/>
</dbReference>
<gene>
    <name evidence="1" type="ORF">SS1G_04656</name>
</gene>
<accession>A7EH64</accession>
<dbReference type="EMBL" id="CH476625">
    <property type="protein sequence ID" value="EDO02180.1"/>
    <property type="molecule type" value="Genomic_DNA"/>
</dbReference>
<protein>
    <submittedName>
        <fullName evidence="1">Uncharacterized protein</fullName>
    </submittedName>
</protein>
<dbReference type="HOGENOM" id="CLU_3051792_0_0_1"/>
<proteinExistence type="predicted"/>
<dbReference type="Proteomes" id="UP000001312">
    <property type="component" value="Unassembled WGS sequence"/>
</dbReference>
<dbReference type="InParanoid" id="A7EH64"/>
<keyword evidence="2" id="KW-1185">Reference proteome</keyword>
<dbReference type="AlphaFoldDB" id="A7EH64"/>
<evidence type="ECO:0000313" key="1">
    <source>
        <dbReference type="EMBL" id="EDO02180.1"/>
    </source>
</evidence>
<sequence>MAKMMFSNMSDNELPRTYETNIGCWYELLGLHLKLTLTPWGQERGEYQYGEVGW</sequence>
<reference evidence="2" key="1">
    <citation type="journal article" date="2011" name="PLoS Genet.">
        <title>Genomic analysis of the necrotrophic fungal pathogens Sclerotinia sclerotiorum and Botrytis cinerea.</title>
        <authorList>
            <person name="Amselem J."/>
            <person name="Cuomo C.A."/>
            <person name="van Kan J.A."/>
            <person name="Viaud M."/>
            <person name="Benito E.P."/>
            <person name="Couloux A."/>
            <person name="Coutinho P.M."/>
            <person name="de Vries R.P."/>
            <person name="Dyer P.S."/>
            <person name="Fillinger S."/>
            <person name="Fournier E."/>
            <person name="Gout L."/>
            <person name="Hahn M."/>
            <person name="Kohn L."/>
            <person name="Lapalu N."/>
            <person name="Plummer K.M."/>
            <person name="Pradier J.M."/>
            <person name="Quevillon E."/>
            <person name="Sharon A."/>
            <person name="Simon A."/>
            <person name="ten Have A."/>
            <person name="Tudzynski B."/>
            <person name="Tudzynski P."/>
            <person name="Wincker P."/>
            <person name="Andrew M."/>
            <person name="Anthouard V."/>
            <person name="Beever R.E."/>
            <person name="Beffa R."/>
            <person name="Benoit I."/>
            <person name="Bouzid O."/>
            <person name="Brault B."/>
            <person name="Chen Z."/>
            <person name="Choquer M."/>
            <person name="Collemare J."/>
            <person name="Cotton P."/>
            <person name="Danchin E.G."/>
            <person name="Da Silva C."/>
            <person name="Gautier A."/>
            <person name="Giraud C."/>
            <person name="Giraud T."/>
            <person name="Gonzalez C."/>
            <person name="Grossetete S."/>
            <person name="Guldener U."/>
            <person name="Henrissat B."/>
            <person name="Howlett B.J."/>
            <person name="Kodira C."/>
            <person name="Kretschmer M."/>
            <person name="Lappartient A."/>
            <person name="Leroch M."/>
            <person name="Levis C."/>
            <person name="Mauceli E."/>
            <person name="Neuveglise C."/>
            <person name="Oeser B."/>
            <person name="Pearson M."/>
            <person name="Poulain J."/>
            <person name="Poussereau N."/>
            <person name="Quesneville H."/>
            <person name="Rascle C."/>
            <person name="Schumacher J."/>
            <person name="Segurens B."/>
            <person name="Sexton A."/>
            <person name="Silva E."/>
            <person name="Sirven C."/>
            <person name="Soanes D.M."/>
            <person name="Talbot N.J."/>
            <person name="Templeton M."/>
            <person name="Yandava C."/>
            <person name="Yarden O."/>
            <person name="Zeng Q."/>
            <person name="Rollins J.A."/>
            <person name="Lebrun M.H."/>
            <person name="Dickman M."/>
        </authorList>
    </citation>
    <scope>NUCLEOTIDE SEQUENCE [LARGE SCALE GENOMIC DNA]</scope>
    <source>
        <strain evidence="2">ATCC 18683 / 1980 / Ss-1</strain>
    </source>
</reference>